<keyword evidence="3" id="KW-1185">Reference proteome</keyword>
<proteinExistence type="predicted"/>
<evidence type="ECO:0000313" key="3">
    <source>
        <dbReference type="Proteomes" id="UP000245884"/>
    </source>
</evidence>
<evidence type="ECO:0000313" key="2">
    <source>
        <dbReference type="EMBL" id="PWN29708.1"/>
    </source>
</evidence>
<name>A0A316UY43_9BASI</name>
<feature type="region of interest" description="Disordered" evidence="1">
    <location>
        <begin position="95"/>
        <end position="119"/>
    </location>
</feature>
<dbReference type="EMBL" id="KZ819663">
    <property type="protein sequence ID" value="PWN29708.1"/>
    <property type="molecule type" value="Genomic_DNA"/>
</dbReference>
<accession>A0A316UY43</accession>
<sequence length="257" mass="27986">MAPTRASVDTSDEKVRPRQDTILDFEDRSHQVLLTGFGLFKGHESSNPSWEAVKQLQGTTLSSFGSIPATVQCINLPVVYSATLDTVPRLHGNLPSSPYAQPGFDERGPRDGSQGDGRSLPEGYDGLALPARGWAAVIHVGVGASGAFKLETLGHKRGYRSRDAFSKLPPSMSAPSRLRRFFGWCLCCRVFAPLYLLGRTVGLVLPSKWRSALWARIQSLLSGVDQHAERGFGPGYEECPDEAFTTLDVNALSRRGP</sequence>
<dbReference type="SUPFAM" id="SSF53182">
    <property type="entry name" value="Pyrrolidone carboxyl peptidase (pyroglutamate aminopeptidase)"/>
    <property type="match status" value="1"/>
</dbReference>
<dbReference type="Proteomes" id="UP000245884">
    <property type="component" value="Unassembled WGS sequence"/>
</dbReference>
<dbReference type="OrthoDB" id="407146at2759"/>
<evidence type="ECO:0000256" key="1">
    <source>
        <dbReference type="SAM" id="MobiDB-lite"/>
    </source>
</evidence>
<gene>
    <name evidence="2" type="ORF">BDZ90DRAFT_277965</name>
</gene>
<dbReference type="GeneID" id="37030871"/>
<dbReference type="Gene3D" id="3.40.630.20">
    <property type="entry name" value="Peptidase C15, pyroglutamyl peptidase I-like"/>
    <property type="match status" value="1"/>
</dbReference>
<dbReference type="AlphaFoldDB" id="A0A316UY43"/>
<dbReference type="InterPro" id="IPR036440">
    <property type="entry name" value="Peptidase_C15-like_sf"/>
</dbReference>
<dbReference type="RefSeq" id="XP_025364320.1">
    <property type="nucleotide sequence ID" value="XM_025509048.1"/>
</dbReference>
<reference evidence="2 3" key="1">
    <citation type="journal article" date="2018" name="Mol. Biol. Evol.">
        <title>Broad Genomic Sampling Reveals a Smut Pathogenic Ancestry of the Fungal Clade Ustilaginomycotina.</title>
        <authorList>
            <person name="Kijpornyongpan T."/>
            <person name="Mondo S.J."/>
            <person name="Barry K."/>
            <person name="Sandor L."/>
            <person name="Lee J."/>
            <person name="Lipzen A."/>
            <person name="Pangilinan J."/>
            <person name="LaButti K."/>
            <person name="Hainaut M."/>
            <person name="Henrissat B."/>
            <person name="Grigoriev I.V."/>
            <person name="Spatafora J.W."/>
            <person name="Aime M.C."/>
        </authorList>
    </citation>
    <scope>NUCLEOTIDE SEQUENCE [LARGE SCALE GENOMIC DNA]</scope>
    <source>
        <strain evidence="2 3">MCA 5214</strain>
    </source>
</reference>
<organism evidence="2 3">
    <name type="scientific">Jaminaea rosea</name>
    <dbReference type="NCBI Taxonomy" id="1569628"/>
    <lineage>
        <taxon>Eukaryota</taxon>
        <taxon>Fungi</taxon>
        <taxon>Dikarya</taxon>
        <taxon>Basidiomycota</taxon>
        <taxon>Ustilaginomycotina</taxon>
        <taxon>Exobasidiomycetes</taxon>
        <taxon>Microstromatales</taxon>
        <taxon>Microstromatales incertae sedis</taxon>
        <taxon>Jaminaea</taxon>
    </lineage>
</organism>
<protein>
    <submittedName>
        <fullName evidence="2">Uncharacterized protein</fullName>
    </submittedName>
</protein>